<dbReference type="EMBL" id="KQ979480">
    <property type="protein sequence ID" value="KYN21250.1"/>
    <property type="molecule type" value="Genomic_DNA"/>
</dbReference>
<dbReference type="AlphaFoldDB" id="A0A151J8R3"/>
<proteinExistence type="predicted"/>
<keyword evidence="2" id="KW-1185">Reference proteome</keyword>
<evidence type="ECO:0000313" key="1">
    <source>
        <dbReference type="EMBL" id="KYN21250.1"/>
    </source>
</evidence>
<reference evidence="1 2" key="1">
    <citation type="submission" date="2015-09" db="EMBL/GenBank/DDBJ databases">
        <title>Trachymyrmex cornetzi WGS genome.</title>
        <authorList>
            <person name="Nygaard S."/>
            <person name="Hu H."/>
            <person name="Boomsma J."/>
            <person name="Zhang G."/>
        </authorList>
    </citation>
    <scope>NUCLEOTIDE SEQUENCE [LARGE SCALE GENOMIC DNA]</scope>
    <source>
        <strain evidence="1">Tcor2-1</strain>
        <tissue evidence="1">Whole body</tissue>
    </source>
</reference>
<evidence type="ECO:0000313" key="2">
    <source>
        <dbReference type="Proteomes" id="UP000078492"/>
    </source>
</evidence>
<protein>
    <submittedName>
        <fullName evidence="1">Uncharacterized protein</fullName>
    </submittedName>
</protein>
<name>A0A151J8R3_9HYME</name>
<organism evidence="1 2">
    <name type="scientific">Trachymyrmex cornetzi</name>
    <dbReference type="NCBI Taxonomy" id="471704"/>
    <lineage>
        <taxon>Eukaryota</taxon>
        <taxon>Metazoa</taxon>
        <taxon>Ecdysozoa</taxon>
        <taxon>Arthropoda</taxon>
        <taxon>Hexapoda</taxon>
        <taxon>Insecta</taxon>
        <taxon>Pterygota</taxon>
        <taxon>Neoptera</taxon>
        <taxon>Endopterygota</taxon>
        <taxon>Hymenoptera</taxon>
        <taxon>Apocrita</taxon>
        <taxon>Aculeata</taxon>
        <taxon>Formicoidea</taxon>
        <taxon>Formicidae</taxon>
        <taxon>Myrmicinae</taxon>
        <taxon>Trachymyrmex</taxon>
    </lineage>
</organism>
<feature type="non-terminal residue" evidence="1">
    <location>
        <position position="1"/>
    </location>
</feature>
<gene>
    <name evidence="1" type="ORF">ALC57_06348</name>
</gene>
<accession>A0A151J8R3</accession>
<dbReference type="Proteomes" id="UP000078492">
    <property type="component" value="Unassembled WGS sequence"/>
</dbReference>
<sequence>LGTRAVDDTSCFVILLRRLKEGTSHLRLRDIAELQESIAGVSDALLSLHRQPLKSVTRSTDLN</sequence>